<proteinExistence type="predicted"/>
<evidence type="ECO:0000313" key="1">
    <source>
        <dbReference type="EMBL" id="WLJ25998.1"/>
    </source>
</evidence>
<dbReference type="EMBL" id="OQ890320">
    <property type="protein sequence ID" value="WLJ25998.1"/>
    <property type="molecule type" value="Genomic_DNA"/>
</dbReference>
<name>A0AA49X2R1_9VIRU</name>
<protein>
    <submittedName>
        <fullName evidence="1">Uncharacterized protein</fullName>
    </submittedName>
</protein>
<accession>A0AA49X2R1</accession>
<organism evidence="1">
    <name type="scientific">Staphylococcus phage HS14</name>
    <dbReference type="NCBI Taxonomy" id="3056404"/>
    <lineage>
        <taxon>Viruses</taxon>
    </lineage>
</organism>
<reference evidence="1" key="1">
    <citation type="submission" date="2023-04" db="EMBL/GenBank/DDBJ databases">
        <title>The human skin virome in hidradenitis suppurativa patients.</title>
        <authorList>
            <person name="Jansen D."/>
        </authorList>
    </citation>
    <scope>NUCLEOTIDE SEQUENCE</scope>
    <source>
        <strain evidence="1">VC3_JansenPhageK</strain>
    </source>
</reference>
<sequence>MKKTRIGIKDGYAIGKIKVELTKEGQKAFMMLDDEEKLRLAHMQRANDPRLNEEINKALGMEEKIMTKDEKKQERFEKGIERKGLNNPSEVTSNAILSQNKAGNFEDIYDLVGRGSTMLSQKEQAKFKHYSEMRKNTFVQIAQNDEIVKQNKKLLEQNDEIISLLKQIANKGEM</sequence>